<evidence type="ECO:0000313" key="4">
    <source>
        <dbReference type="Proteomes" id="UP000649617"/>
    </source>
</evidence>
<keyword evidence="2" id="KW-0963">Cytoplasm</keyword>
<comment type="caution">
    <text evidence="3">The sequence shown here is derived from an EMBL/GenBank/DDBJ whole genome shotgun (WGS) entry which is preliminary data.</text>
</comment>
<dbReference type="GO" id="GO:0051879">
    <property type="term" value="F:Hsp90 protein binding"/>
    <property type="evidence" value="ECO:0007669"/>
    <property type="project" value="TreeGrafter"/>
</dbReference>
<organism evidence="3 4">
    <name type="scientific">Symbiodinium pilosum</name>
    <name type="common">Dinoflagellate</name>
    <dbReference type="NCBI Taxonomy" id="2952"/>
    <lineage>
        <taxon>Eukaryota</taxon>
        <taxon>Sar</taxon>
        <taxon>Alveolata</taxon>
        <taxon>Dinophyceae</taxon>
        <taxon>Suessiales</taxon>
        <taxon>Symbiodiniaceae</taxon>
        <taxon>Symbiodinium</taxon>
    </lineage>
</organism>
<name>A0A812T6G1_SYMPI</name>
<dbReference type="InterPro" id="IPR016024">
    <property type="entry name" value="ARM-type_fold"/>
</dbReference>
<proteinExistence type="predicted"/>
<feature type="non-terminal residue" evidence="3">
    <location>
        <position position="1"/>
    </location>
</feature>
<dbReference type="PANTHER" id="PTHR45994">
    <property type="entry name" value="FI21225P1"/>
    <property type="match status" value="1"/>
</dbReference>
<gene>
    <name evidence="3" type="primary">TRMT2A</name>
    <name evidence="3" type="ORF">SPIL2461_LOCUS13196</name>
</gene>
<dbReference type="OrthoDB" id="199930at2759"/>
<comment type="subcellular location">
    <subcellularLocation>
        <location evidence="1">Cytoplasm</location>
    </subcellularLocation>
</comment>
<dbReference type="Gene3D" id="1.25.10.10">
    <property type="entry name" value="Leucine-rich Repeat Variant"/>
    <property type="match status" value="1"/>
</dbReference>
<evidence type="ECO:0000256" key="1">
    <source>
        <dbReference type="ARBA" id="ARBA00004496"/>
    </source>
</evidence>
<dbReference type="AlphaFoldDB" id="A0A812T6G1"/>
<keyword evidence="4" id="KW-1185">Reference proteome</keyword>
<protein>
    <submittedName>
        <fullName evidence="3">TRMT2A protein</fullName>
    </submittedName>
</protein>
<evidence type="ECO:0000256" key="2">
    <source>
        <dbReference type="ARBA" id="ARBA00022490"/>
    </source>
</evidence>
<dbReference type="InterPro" id="IPR011989">
    <property type="entry name" value="ARM-like"/>
</dbReference>
<dbReference type="Proteomes" id="UP000649617">
    <property type="component" value="Unassembled WGS sequence"/>
</dbReference>
<dbReference type="GO" id="GO:0005737">
    <property type="term" value="C:cytoplasm"/>
    <property type="evidence" value="ECO:0007669"/>
    <property type="project" value="UniProtKB-SubCell"/>
</dbReference>
<sequence length="143" mass="15414">VQRAGLEALCNMTMAEEVAERFALGRAENELNIFGAFCTSEVERQQSAATGALAILAGHDEVAVRIADCQQCLQGLLHAVLDSDLPAVEIRAVSAIVSIRRAEGISAETRRAIFSVLQERLSRGGFESLDAQELAEEEIREGS</sequence>
<accession>A0A812T6G1</accession>
<reference evidence="3" key="1">
    <citation type="submission" date="2021-02" db="EMBL/GenBank/DDBJ databases">
        <authorList>
            <person name="Dougan E. K."/>
            <person name="Rhodes N."/>
            <person name="Thang M."/>
            <person name="Chan C."/>
        </authorList>
    </citation>
    <scope>NUCLEOTIDE SEQUENCE</scope>
</reference>
<dbReference type="EMBL" id="CAJNIZ010028447">
    <property type="protein sequence ID" value="CAE7508334.1"/>
    <property type="molecule type" value="Genomic_DNA"/>
</dbReference>
<dbReference type="PANTHER" id="PTHR45994:SF1">
    <property type="entry name" value="FI21225P1"/>
    <property type="match status" value="1"/>
</dbReference>
<dbReference type="SUPFAM" id="SSF48371">
    <property type="entry name" value="ARM repeat"/>
    <property type="match status" value="1"/>
</dbReference>
<evidence type="ECO:0000313" key="3">
    <source>
        <dbReference type="EMBL" id="CAE7508334.1"/>
    </source>
</evidence>